<keyword evidence="1" id="KW-0812">Transmembrane</keyword>
<organism evidence="3 4">
    <name type="scientific">Haloactinopolyspora alba</name>
    <dbReference type="NCBI Taxonomy" id="648780"/>
    <lineage>
        <taxon>Bacteria</taxon>
        <taxon>Bacillati</taxon>
        <taxon>Actinomycetota</taxon>
        <taxon>Actinomycetes</taxon>
        <taxon>Jiangellales</taxon>
        <taxon>Jiangellaceae</taxon>
        <taxon>Haloactinopolyspora</taxon>
    </lineage>
</organism>
<dbReference type="InterPro" id="IPR012495">
    <property type="entry name" value="TadE-like_dom"/>
</dbReference>
<reference evidence="3 4" key="1">
    <citation type="submission" date="2018-03" db="EMBL/GenBank/DDBJ databases">
        <title>Genomic Encyclopedia of Archaeal and Bacterial Type Strains, Phase II (KMG-II): from individual species to whole genera.</title>
        <authorList>
            <person name="Goeker M."/>
        </authorList>
    </citation>
    <scope>NUCLEOTIDE SEQUENCE [LARGE SCALE GENOMIC DNA]</scope>
    <source>
        <strain evidence="3 4">DSM 45211</strain>
    </source>
</reference>
<proteinExistence type="predicted"/>
<dbReference type="Proteomes" id="UP000243528">
    <property type="component" value="Unassembled WGS sequence"/>
</dbReference>
<evidence type="ECO:0000313" key="4">
    <source>
        <dbReference type="Proteomes" id="UP000243528"/>
    </source>
</evidence>
<evidence type="ECO:0000313" key="3">
    <source>
        <dbReference type="EMBL" id="PSL01382.1"/>
    </source>
</evidence>
<feature type="transmembrane region" description="Helical" evidence="1">
    <location>
        <begin position="21"/>
        <end position="44"/>
    </location>
</feature>
<dbReference type="EMBL" id="PYGE01000014">
    <property type="protein sequence ID" value="PSL01382.1"/>
    <property type="molecule type" value="Genomic_DNA"/>
</dbReference>
<dbReference type="Pfam" id="PF07811">
    <property type="entry name" value="TadE"/>
    <property type="match status" value="1"/>
</dbReference>
<keyword evidence="1" id="KW-1133">Transmembrane helix</keyword>
<protein>
    <submittedName>
        <fullName evidence="3">TadE-like protein</fullName>
    </submittedName>
</protein>
<evidence type="ECO:0000259" key="2">
    <source>
        <dbReference type="Pfam" id="PF07811"/>
    </source>
</evidence>
<dbReference type="AlphaFoldDB" id="A0A2P8DVY6"/>
<keyword evidence="4" id="KW-1185">Reference proteome</keyword>
<name>A0A2P8DVY6_9ACTN</name>
<dbReference type="RefSeq" id="WP_106538617.1">
    <property type="nucleotide sequence ID" value="NZ_ML142899.1"/>
</dbReference>
<accession>A0A2P8DVY6</accession>
<dbReference type="OrthoDB" id="4220102at2"/>
<comment type="caution">
    <text evidence="3">The sequence shown here is derived from an EMBL/GenBank/DDBJ whole genome shotgun (WGS) entry which is preliminary data.</text>
</comment>
<gene>
    <name evidence="3" type="ORF">CLV30_114112</name>
</gene>
<sequence>MGRTGRRVRRRWRRRRADGRERGAATLEIAIVFPIVLLITFGVIEGALWYHARNVALAAAEEGVRAATGDGGTPGAGVEEARDFALRAGADDTLSAVTVSSTSTPSEVSITVTGHSLTLFPGWSGHEVTQTASGPVERFTSPDGP</sequence>
<keyword evidence="1" id="KW-0472">Membrane</keyword>
<evidence type="ECO:0000256" key="1">
    <source>
        <dbReference type="SAM" id="Phobius"/>
    </source>
</evidence>
<feature type="domain" description="TadE-like" evidence="2">
    <location>
        <begin position="23"/>
        <end position="65"/>
    </location>
</feature>